<dbReference type="InterPro" id="IPR056230">
    <property type="entry name" value="TMEM62_C"/>
</dbReference>
<dbReference type="PANTHER" id="PTHR14795:SF0">
    <property type="entry name" value="TRANSMEMBRANE PROTEIN 62"/>
    <property type="match status" value="1"/>
</dbReference>
<name>A0AAN9NJZ4_PHACN</name>
<organism evidence="5 6">
    <name type="scientific">Phaseolus coccineus</name>
    <name type="common">Scarlet runner bean</name>
    <name type="synonym">Phaseolus multiflorus</name>
    <dbReference type="NCBI Taxonomy" id="3886"/>
    <lineage>
        <taxon>Eukaryota</taxon>
        <taxon>Viridiplantae</taxon>
        <taxon>Streptophyta</taxon>
        <taxon>Embryophyta</taxon>
        <taxon>Tracheophyta</taxon>
        <taxon>Spermatophyta</taxon>
        <taxon>Magnoliopsida</taxon>
        <taxon>eudicotyledons</taxon>
        <taxon>Gunneridae</taxon>
        <taxon>Pentapetalae</taxon>
        <taxon>rosids</taxon>
        <taxon>fabids</taxon>
        <taxon>Fabales</taxon>
        <taxon>Fabaceae</taxon>
        <taxon>Papilionoideae</taxon>
        <taxon>50 kb inversion clade</taxon>
        <taxon>NPAAA clade</taxon>
        <taxon>indigoferoid/millettioid clade</taxon>
        <taxon>Phaseoleae</taxon>
        <taxon>Phaseolus</taxon>
    </lineage>
</organism>
<dbReference type="Pfam" id="PF00149">
    <property type="entry name" value="Metallophos"/>
    <property type="match status" value="1"/>
</dbReference>
<evidence type="ECO:0008006" key="7">
    <source>
        <dbReference type="Google" id="ProtNLM"/>
    </source>
</evidence>
<dbReference type="GO" id="GO:0016787">
    <property type="term" value="F:hydrolase activity"/>
    <property type="evidence" value="ECO:0007669"/>
    <property type="project" value="InterPro"/>
</dbReference>
<evidence type="ECO:0000313" key="6">
    <source>
        <dbReference type="Proteomes" id="UP001374584"/>
    </source>
</evidence>
<protein>
    <recommendedName>
        <fullName evidence="7">Calcineurin-like phosphoesterase domain-containing protein</fullName>
    </recommendedName>
</protein>
<accession>A0AAN9NJZ4</accession>
<evidence type="ECO:0000259" key="2">
    <source>
        <dbReference type="Pfam" id="PF00149"/>
    </source>
</evidence>
<dbReference type="InterPro" id="IPR056229">
    <property type="entry name" value="Ig_TMM62"/>
</dbReference>
<evidence type="ECO:0000313" key="5">
    <source>
        <dbReference type="EMBL" id="KAK7374401.1"/>
    </source>
</evidence>
<evidence type="ECO:0000256" key="1">
    <source>
        <dbReference type="SAM" id="Phobius"/>
    </source>
</evidence>
<sequence>MFREQHDSLTLVHYSDHETNAEKASQFRALNLNNSEQFKMKLRTQNHRRRNIKLLLLAVAILCDISIAESNDGVTHIKGGSDSVVWVVQLSDLHFSVHHPNRALDFAKFVGPALSLINPSLVLITGDLTDGKSKDLLTMKQNENEWVEYRRVLDTVVERSGLNKSLFFDLRGNHDSFGVPVVGCSFDFFSKYSISGQLGRNGCVNSVTVETKERKHLFVGFDSTMSTGLRGPTNLFGHPKDELLKDLDLKLSQWDSQSEKPVTKISFGHFPLSFSAPSISGRTLEDVFLKHSISAYLCGHLHTGFGVNLKRHHLLNDHFSPLQKLFQFSIHQSSFESTVNCSMGVTPIQDFWEWEMGDWRKSRAFRILAIDRGHVSYVDVDFKSGTKHAIILPTFPLDSRFMITSSCHHNYECKFVPPSSYEKIRALVFSVSPVVSVVARIYDSKSGNLDLVVETHMIRHADENATGDLYLAPWNYKAFEDASPDRYWLQIEANDIAGRSTLTQLRPFSINGHSFKVSWSWKEFFVMGCQWAALYYPIFWSALYFFFIFLLLPKALLVFPKKIYTYKNFIANKGLINGVLWFLQELCRIHTLWFGWLAYLFYLILFPWFMGQVFNEGENMVYMTYMGWAIETSNGKGKLEYVGSPDIMVVVLPHLLYVVLPAILVTGALTAERAIFREHVLAFLEKKKDDLRMDSRKTVLNDHQSSIVSNVHLCKRWIRKLLCVVCVAICWKHFMNCRTLLKAYEMNPVLHFLGYGISVPFLLSYGIIKTRNAG</sequence>
<dbReference type="SUPFAM" id="SSF56300">
    <property type="entry name" value="Metallo-dependent phosphatases"/>
    <property type="match status" value="1"/>
</dbReference>
<keyword evidence="1" id="KW-1133">Transmembrane helix</keyword>
<evidence type="ECO:0000259" key="4">
    <source>
        <dbReference type="Pfam" id="PF24394"/>
    </source>
</evidence>
<feature type="domain" description="TMEM62 C-terminal" evidence="4">
    <location>
        <begin position="536"/>
        <end position="752"/>
    </location>
</feature>
<feature type="transmembrane region" description="Helical" evidence="1">
    <location>
        <begin position="647"/>
        <end position="669"/>
    </location>
</feature>
<reference evidence="5 6" key="1">
    <citation type="submission" date="2024-01" db="EMBL/GenBank/DDBJ databases">
        <title>The genomes of 5 underutilized Papilionoideae crops provide insights into root nodulation and disease resistanc.</title>
        <authorList>
            <person name="Jiang F."/>
        </authorList>
    </citation>
    <scope>NUCLEOTIDE SEQUENCE [LARGE SCALE GENOMIC DNA]</scope>
    <source>
        <strain evidence="5">JINMINGXINNONG_FW02</strain>
        <tissue evidence="5">Leaves</tissue>
    </source>
</reference>
<feature type="transmembrane region" description="Helical" evidence="1">
    <location>
        <begin position="591"/>
        <end position="610"/>
    </location>
</feature>
<feature type="transmembrane region" description="Helical" evidence="1">
    <location>
        <begin position="534"/>
        <end position="552"/>
    </location>
</feature>
<evidence type="ECO:0000259" key="3">
    <source>
        <dbReference type="Pfam" id="PF24384"/>
    </source>
</evidence>
<keyword evidence="1" id="KW-0812">Transmembrane</keyword>
<feature type="transmembrane region" description="Helical" evidence="1">
    <location>
        <begin position="749"/>
        <end position="768"/>
    </location>
</feature>
<comment type="caution">
    <text evidence="5">The sequence shown here is derived from an EMBL/GenBank/DDBJ whole genome shotgun (WGS) entry which is preliminary data.</text>
</comment>
<dbReference type="EMBL" id="JAYMYR010000003">
    <property type="protein sequence ID" value="KAK7374401.1"/>
    <property type="molecule type" value="Genomic_DNA"/>
</dbReference>
<dbReference type="Pfam" id="PF24394">
    <property type="entry name" value="TMEM62_C"/>
    <property type="match status" value="1"/>
</dbReference>
<dbReference type="PANTHER" id="PTHR14795">
    <property type="entry name" value="HELICASE RELATED"/>
    <property type="match status" value="1"/>
</dbReference>
<keyword evidence="1" id="KW-0472">Membrane</keyword>
<dbReference type="Gene3D" id="3.60.21.10">
    <property type="match status" value="1"/>
</dbReference>
<feature type="domain" description="Calcineurin-like phosphoesterase" evidence="2">
    <location>
        <begin position="87"/>
        <end position="303"/>
    </location>
</feature>
<dbReference type="Pfam" id="PF24384">
    <property type="entry name" value="Ig_TMM62"/>
    <property type="match status" value="1"/>
</dbReference>
<feature type="domain" description="TMEM62 Ig-like" evidence="3">
    <location>
        <begin position="386"/>
        <end position="513"/>
    </location>
</feature>
<dbReference type="InterPro" id="IPR004843">
    <property type="entry name" value="Calcineurin-like_PHP"/>
</dbReference>
<dbReference type="InterPro" id="IPR029052">
    <property type="entry name" value="Metallo-depent_PP-like"/>
</dbReference>
<proteinExistence type="predicted"/>
<keyword evidence="6" id="KW-1185">Reference proteome</keyword>
<dbReference type="Proteomes" id="UP001374584">
    <property type="component" value="Unassembled WGS sequence"/>
</dbReference>
<gene>
    <name evidence="5" type="ORF">VNO80_07831</name>
</gene>
<dbReference type="AlphaFoldDB" id="A0AAN9NJZ4"/>